<dbReference type="EMBL" id="AP012217">
    <property type="protein sequence ID" value="BAO40930.1"/>
    <property type="molecule type" value="Genomic_DNA"/>
</dbReference>
<feature type="compositionally biased region" description="Low complexity" evidence="1">
    <location>
        <begin position="475"/>
        <end position="486"/>
    </location>
</feature>
<dbReference type="KEGG" id="kmx:KLMA_50276"/>
<feature type="compositionally biased region" description="Low complexity" evidence="1">
    <location>
        <begin position="493"/>
        <end position="503"/>
    </location>
</feature>
<dbReference type="InterPro" id="IPR011022">
    <property type="entry name" value="Arrestin_C-like"/>
</dbReference>
<feature type="compositionally biased region" description="Low complexity" evidence="1">
    <location>
        <begin position="651"/>
        <end position="677"/>
    </location>
</feature>
<dbReference type="InterPro" id="IPR050357">
    <property type="entry name" value="Arrestin_domain-protein"/>
</dbReference>
<feature type="compositionally biased region" description="Basic and acidic residues" evidence="1">
    <location>
        <begin position="691"/>
        <end position="703"/>
    </location>
</feature>
<feature type="region of interest" description="Disordered" evidence="1">
    <location>
        <begin position="165"/>
        <end position="186"/>
    </location>
</feature>
<evidence type="ECO:0000313" key="3">
    <source>
        <dbReference type="EMBL" id="BAO40930.1"/>
    </source>
</evidence>
<feature type="region of interest" description="Disordered" evidence="1">
    <location>
        <begin position="475"/>
        <end position="526"/>
    </location>
</feature>
<dbReference type="PANTHER" id="PTHR11188:SF62">
    <property type="entry name" value="ARRESTIN-RELATED TRAFFICKING ADAPTER 5"/>
    <property type="match status" value="1"/>
</dbReference>
<dbReference type="GO" id="GO:0005829">
    <property type="term" value="C:cytosol"/>
    <property type="evidence" value="ECO:0007669"/>
    <property type="project" value="TreeGrafter"/>
</dbReference>
<feature type="region of interest" description="Disordered" evidence="1">
    <location>
        <begin position="651"/>
        <end position="721"/>
    </location>
</feature>
<dbReference type="SMART" id="SM01017">
    <property type="entry name" value="Arrestin_C"/>
    <property type="match status" value="1"/>
</dbReference>
<dbReference type="Proteomes" id="UP000065495">
    <property type="component" value="Chromosome 5"/>
</dbReference>
<dbReference type="Pfam" id="PF00339">
    <property type="entry name" value="Arrestin_N"/>
    <property type="match status" value="1"/>
</dbReference>
<dbReference type="GO" id="GO:0005886">
    <property type="term" value="C:plasma membrane"/>
    <property type="evidence" value="ECO:0007669"/>
    <property type="project" value="TreeGrafter"/>
</dbReference>
<dbReference type="GO" id="GO:0030674">
    <property type="term" value="F:protein-macromolecule adaptor activity"/>
    <property type="evidence" value="ECO:0007669"/>
    <property type="project" value="TreeGrafter"/>
</dbReference>
<dbReference type="GeneID" id="34716882"/>
<sequence>MFSLGKSGSSGSGNGSTAHHHHSGIGSLSKKSPIIFDIRIASSGGNVKFMSGSALDSEPTVLHGDIVFSLPETLHVKRITLRLIGKFKLEFLQVGQHKNTNLASIVKEDQTIFEAFWQNLLVDKEGIILKGSSAGSGNSSSQGSVLGVTAKPILSRVRSVPMINTGKKKSHKSDSPGVLKLPSNGVSGTPYNETMAPSGSSFILPPGNYELPFQITLPQDTPETVEGLQSGSVLYTMECSIERQGFNKANFTKYEYLRIFRTLKPDDMAIQEEVYVGKNWPNKLQYEISIPSRAIPIGGATPINVKIYPFQKGYKLRRITASLIQHYEFKDSAGEVYDDENVIQKQMLTKFDDIPGCDSSRDNLLIDEVKINSVIQFPDDLKRATQDCDVADDLIKVRHKLQVVLNLRRDVIDEASGSKPYEQSTDIKVNLPIKLYVMKHVPIQGRLVLLDHFGKLHFRPGQFCTLFEPSTDSSALGISSNNSSSSSGGGVGNVNNVNSTANGNGNGNGDEDGNMNANSNLRGNRTIRRLEDGSYSVQYFPERDTQAPPSYESHWNDVTIDPVTRSLPTTPLRQLDDVLNGPNPSPSYFDLPTSDARIQAPQPNQHAVALGTLLRSHQPRVPNLDHLHHQSRSSSSTRLSALTAAAAAVAGGSSVPRATGSADGSTTAASNGSTTPASREDFLNHLQRLPSYDESRARYESVSREPTPLYFPIQQDQQEQE</sequence>
<dbReference type="Gene3D" id="2.60.40.640">
    <property type="match status" value="1"/>
</dbReference>
<dbReference type="Pfam" id="PF02752">
    <property type="entry name" value="Arrestin_C"/>
    <property type="match status" value="1"/>
</dbReference>
<evidence type="ECO:0000259" key="2">
    <source>
        <dbReference type="SMART" id="SM01017"/>
    </source>
</evidence>
<accession>W0TBZ8</accession>
<dbReference type="AlphaFoldDB" id="W0TBZ8"/>
<feature type="region of interest" description="Disordered" evidence="1">
    <location>
        <begin position="1"/>
        <end position="28"/>
    </location>
</feature>
<protein>
    <submittedName>
        <fullName evidence="3">Arrestin-related trafficking adapter 5</fullName>
    </submittedName>
</protein>
<dbReference type="GO" id="GO:0031625">
    <property type="term" value="F:ubiquitin protein ligase binding"/>
    <property type="evidence" value="ECO:0007669"/>
    <property type="project" value="TreeGrafter"/>
</dbReference>
<proteinExistence type="predicted"/>
<dbReference type="VEuPathDB" id="FungiDB:KLMA_50276"/>
<dbReference type="InterPro" id="IPR014752">
    <property type="entry name" value="Arrestin-like_C"/>
</dbReference>
<evidence type="ECO:0000256" key="1">
    <source>
        <dbReference type="SAM" id="MobiDB-lite"/>
    </source>
</evidence>
<dbReference type="PANTHER" id="PTHR11188">
    <property type="entry name" value="ARRESTIN DOMAIN CONTAINING PROTEIN"/>
    <property type="match status" value="1"/>
</dbReference>
<dbReference type="GO" id="GO:0070086">
    <property type="term" value="P:ubiquitin-dependent endocytosis"/>
    <property type="evidence" value="ECO:0007669"/>
    <property type="project" value="TreeGrafter"/>
</dbReference>
<evidence type="ECO:0000313" key="4">
    <source>
        <dbReference type="Proteomes" id="UP000065495"/>
    </source>
</evidence>
<name>W0TBZ8_KLUMD</name>
<gene>
    <name evidence="3" type="primary">ART5</name>
    <name evidence="3" type="ORF">KLMA_50276</name>
</gene>
<feature type="domain" description="Arrestin C-terminal-like" evidence="2">
    <location>
        <begin position="280"/>
        <end position="440"/>
    </location>
</feature>
<reference evidence="3 4" key="1">
    <citation type="journal article" date="2015" name="Biotechnol. Biofuels">
        <title>Genetic basis of the highly efficient yeast Kluyveromyces marxianus: complete genome sequence and transcriptome analyses.</title>
        <authorList>
            <person name="Lertwattanasakul N."/>
            <person name="Kosaka T."/>
            <person name="Hosoyama A."/>
            <person name="Suzuki Y."/>
            <person name="Rodrussamee N."/>
            <person name="Matsutani M."/>
            <person name="Murata M."/>
            <person name="Fujimoto N."/>
            <person name="Suprayogi"/>
            <person name="Tsuchikane K."/>
            <person name="Limtong S."/>
            <person name="Fujita N."/>
            <person name="Yamada M."/>
        </authorList>
    </citation>
    <scope>NUCLEOTIDE SEQUENCE [LARGE SCALE GENOMIC DNA]</scope>
    <source>
        <strain evidence="4">DMKU3-1042 / BCC 29191 / NBRC 104275</strain>
    </source>
</reference>
<organism evidence="3 4">
    <name type="scientific">Kluyveromyces marxianus (strain DMKU3-1042 / BCC 29191 / NBRC 104275)</name>
    <name type="common">Yeast</name>
    <name type="synonym">Candida kefyr</name>
    <dbReference type="NCBI Taxonomy" id="1003335"/>
    <lineage>
        <taxon>Eukaryota</taxon>
        <taxon>Fungi</taxon>
        <taxon>Dikarya</taxon>
        <taxon>Ascomycota</taxon>
        <taxon>Saccharomycotina</taxon>
        <taxon>Saccharomycetes</taxon>
        <taxon>Saccharomycetales</taxon>
        <taxon>Saccharomycetaceae</taxon>
        <taxon>Kluyveromyces</taxon>
    </lineage>
</organism>
<dbReference type="OrthoDB" id="2333384at2759"/>
<dbReference type="RefSeq" id="XP_022676740.1">
    <property type="nucleotide sequence ID" value="XM_022820259.1"/>
</dbReference>
<dbReference type="InterPro" id="IPR011021">
    <property type="entry name" value="Arrestin-like_N"/>
</dbReference>